<reference evidence="1 2" key="1">
    <citation type="journal article" date="2015" name="Microbes Environ.">
        <title>Distribution and evolution of nitrogen fixation genes in the phylum bacteroidetes.</title>
        <authorList>
            <person name="Inoue J."/>
            <person name="Oshima K."/>
            <person name="Suda W."/>
            <person name="Sakamoto M."/>
            <person name="Iino T."/>
            <person name="Noda S."/>
            <person name="Hongoh Y."/>
            <person name="Hattori M."/>
            <person name="Ohkuma M."/>
        </authorList>
    </citation>
    <scope>NUCLEOTIDE SEQUENCE [LARGE SCALE GENOMIC DNA]</scope>
    <source>
        <strain evidence="1 2">JCM 15093</strain>
    </source>
</reference>
<dbReference type="Proteomes" id="UP000027601">
    <property type="component" value="Unassembled WGS sequence"/>
</dbReference>
<evidence type="ECO:0000313" key="1">
    <source>
        <dbReference type="EMBL" id="GAK38165.1"/>
    </source>
</evidence>
<evidence type="ECO:0000313" key="2">
    <source>
        <dbReference type="Proteomes" id="UP000027601"/>
    </source>
</evidence>
<dbReference type="RefSeq" id="WP_154657510.1">
    <property type="nucleotide sequence ID" value="NZ_BAJS01000040.1"/>
</dbReference>
<sequence length="58" mass="6727">MTDYWGNNRVTDSDSIVQSNHHYPFGMSFVEGFATSQQLYKYNAKGLDTEDSIFMIIR</sequence>
<dbReference type="EMBL" id="BAJS01000040">
    <property type="protein sequence ID" value="GAK38165.1"/>
    <property type="molecule type" value="Genomic_DNA"/>
</dbReference>
<name>A0A069D726_9BACE</name>
<comment type="caution">
    <text evidence="1">The sequence shown here is derived from an EMBL/GenBank/DDBJ whole genome shotgun (WGS) entry which is preliminary data.</text>
</comment>
<protein>
    <submittedName>
        <fullName evidence="1">Uncharacterized protein</fullName>
    </submittedName>
</protein>
<gene>
    <name evidence="1" type="ORF">JCM15093_3481</name>
</gene>
<dbReference type="AlphaFoldDB" id="A0A069D726"/>
<organism evidence="1 2">
    <name type="scientific">Bacteroides graminisolvens DSM 19988 = JCM 15093</name>
    <dbReference type="NCBI Taxonomy" id="1121097"/>
    <lineage>
        <taxon>Bacteria</taxon>
        <taxon>Pseudomonadati</taxon>
        <taxon>Bacteroidota</taxon>
        <taxon>Bacteroidia</taxon>
        <taxon>Bacteroidales</taxon>
        <taxon>Bacteroidaceae</taxon>
        <taxon>Bacteroides</taxon>
    </lineage>
</organism>
<keyword evidence="2" id="KW-1185">Reference proteome</keyword>
<accession>A0A069D726</accession>
<dbReference type="OrthoDB" id="997343at2"/>
<proteinExistence type="predicted"/>